<dbReference type="EMBL" id="CP002600">
    <property type="protein sequence ID" value="AEA63103.1"/>
    <property type="molecule type" value="Genomic_DNA"/>
</dbReference>
<evidence type="ECO:0000313" key="3">
    <source>
        <dbReference type="Proteomes" id="UP000008316"/>
    </source>
</evidence>
<evidence type="ECO:0000259" key="1">
    <source>
        <dbReference type="Pfam" id="PF09836"/>
    </source>
</evidence>
<dbReference type="InterPro" id="IPR018640">
    <property type="entry name" value="DUF2063"/>
</dbReference>
<dbReference type="AlphaFoldDB" id="F2LJQ9"/>
<accession>F2LJQ9</accession>
<dbReference type="eggNOG" id="COG3219">
    <property type="taxonomic scope" value="Bacteria"/>
</dbReference>
<name>F2LJQ9_BURGS</name>
<gene>
    <name evidence="2" type="ordered locus">bgla_2g06300</name>
</gene>
<proteinExistence type="predicted"/>
<dbReference type="Pfam" id="PF09836">
    <property type="entry name" value="DUF2063"/>
    <property type="match status" value="1"/>
</dbReference>
<reference evidence="2 3" key="1">
    <citation type="journal article" date="2011" name="J. Bacteriol.">
        <title>Complete genome sequence of Burkholderia gladioli BSR3.</title>
        <authorList>
            <person name="Seo Y.S."/>
            <person name="Lim J."/>
            <person name="Choi B.S."/>
            <person name="Kim H."/>
            <person name="Goo E."/>
            <person name="Lee B."/>
            <person name="Lim J.S."/>
            <person name="Choi I.Y."/>
            <person name="Moon J.S."/>
            <person name="Kim J."/>
            <person name="Hwang I."/>
        </authorList>
    </citation>
    <scope>NUCLEOTIDE SEQUENCE [LARGE SCALE GENOMIC DNA]</scope>
    <source>
        <strain evidence="2 3">BSR3</strain>
    </source>
</reference>
<keyword evidence="3" id="KW-1185">Reference proteome</keyword>
<protein>
    <recommendedName>
        <fullName evidence="1">Putative DNA-binding domain-containing protein</fullName>
    </recommendedName>
</protein>
<sequence>MSTLAELQRDFRDWLTDTTDTVARPDSVQPAGWLIYRNNYRAQLVGCLENAFVQVRTWLGDEAFRAAAIAHIHAYPPRSWTLDAYSRDFGATLAARFPDNPDLHELAWIEQALSDAFVAADSASIDAASLAGFDWENAWLRLSPSLAMRIATTNAAAIWTALEAGDGWPESEMLASPGGLLVWREGFGCRLRETDALEYEALRHIREHGRFSLLCDWLVDREGEAAGIRTAGELLARWLGSGLAVPVGQGTTSTA</sequence>
<evidence type="ECO:0000313" key="2">
    <source>
        <dbReference type="EMBL" id="AEA63103.1"/>
    </source>
</evidence>
<dbReference type="STRING" id="999541.bgla_2g06300"/>
<dbReference type="KEGG" id="bgd:bgla_2g06300"/>
<feature type="domain" description="Putative DNA-binding" evidence="1">
    <location>
        <begin position="6"/>
        <end position="90"/>
    </location>
</feature>
<dbReference type="RefSeq" id="WP_013689435.1">
    <property type="nucleotide sequence ID" value="NC_015376.1"/>
</dbReference>
<dbReference type="HOGENOM" id="CLU_086594_1_0_4"/>
<organism evidence="2 3">
    <name type="scientific">Burkholderia gladioli (strain BSR3)</name>
    <dbReference type="NCBI Taxonomy" id="999541"/>
    <lineage>
        <taxon>Bacteria</taxon>
        <taxon>Pseudomonadati</taxon>
        <taxon>Pseudomonadota</taxon>
        <taxon>Betaproteobacteria</taxon>
        <taxon>Burkholderiales</taxon>
        <taxon>Burkholderiaceae</taxon>
        <taxon>Burkholderia</taxon>
    </lineage>
</organism>
<dbReference type="Proteomes" id="UP000008316">
    <property type="component" value="Chromosome 2"/>
</dbReference>